<reference evidence="2" key="1">
    <citation type="submission" date="2010-09" db="EMBL/GenBank/DDBJ databases">
        <authorList>
            <person name="Daugherty S.C."/>
            <person name="Kilian M."/>
            <person name="Tettelin H."/>
        </authorList>
    </citation>
    <scope>NUCLEOTIDE SEQUENCE [LARGE SCALE GENOMIC DNA]</scope>
    <source>
        <strain evidence="2">SK1302</strain>
    </source>
</reference>
<sequence>MVKARNIMFVQQIEYFQSSNLQDIIEYMTNTLKPIRFAGILHDKDIGQDGNLVTPHIHLVLQFESARSLNNLAKLTKQPIQCFEQWRGSVNNAYSYLVHHTESNQDKYQYSPKEVIANFDYLLLLDTIEKNVTKRYEINDTMIIDNLLDLLYIGDITKSEIEQRLTGSQYAKARQKIETVYLKRLETQAELWRQEMIDKNEIVTIIWLFGKAGTGKTRLARQYAEQYDLNYFITGSIRDPFQQYNLEHVIILDELRPHQFDYSDLLKMFDPYNVKAMASSRYFDKPLLANIYIITSPYSPYDFFLELTKKRKTSHIDSWGQLMRRLSLVVEVKKEYLQFYKYEPMDQMFYIDHGNKLPNPFKNQTDREETIQDKSYQLFLELNKKRKGMNKCKKFKQLPT</sequence>
<accession>A0ABP2J1M2</accession>
<dbReference type="Gene3D" id="3.40.1310.30">
    <property type="match status" value="1"/>
</dbReference>
<dbReference type="EMBL" id="AEDY01000119">
    <property type="protein sequence ID" value="EFO53527.1"/>
    <property type="molecule type" value="Genomic_DNA"/>
</dbReference>
<evidence type="ECO:0000313" key="2">
    <source>
        <dbReference type="EMBL" id="EFO53527.1"/>
    </source>
</evidence>
<dbReference type="InterPro" id="IPR002631">
    <property type="entry name" value="Plasmid_rep_OBD"/>
</dbReference>
<gene>
    <name evidence="2" type="ORF">SIN_1795</name>
</gene>
<proteinExistence type="predicted"/>
<dbReference type="SUPFAM" id="SSF52540">
    <property type="entry name" value="P-loop containing nucleoside triphosphate hydrolases"/>
    <property type="match status" value="1"/>
</dbReference>
<organism evidence="2">
    <name type="scientific">Streptococcus infantis SK1302</name>
    <dbReference type="NCBI Taxonomy" id="871237"/>
    <lineage>
        <taxon>Bacteria</taxon>
        <taxon>Bacillati</taxon>
        <taxon>Bacillota</taxon>
        <taxon>Bacilli</taxon>
        <taxon>Lactobacillales</taxon>
        <taxon>Streptococcaceae</taxon>
        <taxon>Streptococcus</taxon>
    </lineage>
</organism>
<dbReference type="Gene3D" id="3.40.50.300">
    <property type="entry name" value="P-loop containing nucleotide triphosphate hydrolases"/>
    <property type="match status" value="1"/>
</dbReference>
<name>A0ABP2J1M2_9STRE</name>
<comment type="caution">
    <text evidence="2">The sequence shown here is derived from an EMBL/GenBank/DDBJ whole genome shotgun (WGS) entry which is preliminary data.</text>
</comment>
<dbReference type="InterPro" id="IPR027417">
    <property type="entry name" value="P-loop_NTPase"/>
</dbReference>
<protein>
    <submittedName>
        <fullName evidence="2">Replication protein</fullName>
    </submittedName>
</protein>
<dbReference type="Pfam" id="PF01719">
    <property type="entry name" value="Rep_OBD"/>
    <property type="match status" value="1"/>
</dbReference>
<evidence type="ECO:0000259" key="1">
    <source>
        <dbReference type="Pfam" id="PF01719"/>
    </source>
</evidence>
<feature type="domain" description="Plasmid replication protein origin binding" evidence="1">
    <location>
        <begin position="2"/>
        <end position="120"/>
    </location>
</feature>